<dbReference type="AlphaFoldDB" id="A0A0C3PI87"/>
<feature type="non-terminal residue" evidence="2">
    <location>
        <position position="1"/>
    </location>
</feature>
<protein>
    <submittedName>
        <fullName evidence="2">Uncharacterized protein</fullName>
    </submittedName>
</protein>
<evidence type="ECO:0000313" key="2">
    <source>
        <dbReference type="EMBL" id="KIO07779.1"/>
    </source>
</evidence>
<sequence length="135" mass="15795">RLLRFHQLIRHRLCLSPRGGKRRRSVRRSSYLDPPERGKARSYSVSLRTTQTSLPSAYLIRRDFTSRRCLVNLPWKNRSSASTMHTARYNPCTVSRRDRREGMPLYHPGYILSWARTRSSNTRSSSVTFAVLNVE</sequence>
<name>A0A0C3PI87_PISTI</name>
<reference evidence="3" key="2">
    <citation type="submission" date="2015-01" db="EMBL/GenBank/DDBJ databases">
        <title>Evolutionary Origins and Diversification of the Mycorrhizal Mutualists.</title>
        <authorList>
            <consortium name="DOE Joint Genome Institute"/>
            <consortium name="Mycorrhizal Genomics Consortium"/>
            <person name="Kohler A."/>
            <person name="Kuo A."/>
            <person name="Nagy L.G."/>
            <person name="Floudas D."/>
            <person name="Copeland A."/>
            <person name="Barry K.W."/>
            <person name="Cichocki N."/>
            <person name="Veneault-Fourrey C."/>
            <person name="LaButti K."/>
            <person name="Lindquist E.A."/>
            <person name="Lipzen A."/>
            <person name="Lundell T."/>
            <person name="Morin E."/>
            <person name="Murat C."/>
            <person name="Riley R."/>
            <person name="Ohm R."/>
            <person name="Sun H."/>
            <person name="Tunlid A."/>
            <person name="Henrissat B."/>
            <person name="Grigoriev I.V."/>
            <person name="Hibbett D.S."/>
            <person name="Martin F."/>
        </authorList>
    </citation>
    <scope>NUCLEOTIDE SEQUENCE [LARGE SCALE GENOMIC DNA]</scope>
    <source>
        <strain evidence="3">Marx 270</strain>
    </source>
</reference>
<keyword evidence="3" id="KW-1185">Reference proteome</keyword>
<evidence type="ECO:0000313" key="3">
    <source>
        <dbReference type="Proteomes" id="UP000054217"/>
    </source>
</evidence>
<organism evidence="2 3">
    <name type="scientific">Pisolithus tinctorius Marx 270</name>
    <dbReference type="NCBI Taxonomy" id="870435"/>
    <lineage>
        <taxon>Eukaryota</taxon>
        <taxon>Fungi</taxon>
        <taxon>Dikarya</taxon>
        <taxon>Basidiomycota</taxon>
        <taxon>Agaricomycotina</taxon>
        <taxon>Agaricomycetes</taxon>
        <taxon>Agaricomycetidae</taxon>
        <taxon>Boletales</taxon>
        <taxon>Sclerodermatineae</taxon>
        <taxon>Pisolithaceae</taxon>
        <taxon>Pisolithus</taxon>
    </lineage>
</organism>
<dbReference type="InParanoid" id="A0A0C3PI87"/>
<accession>A0A0C3PI87</accession>
<feature type="region of interest" description="Disordered" evidence="1">
    <location>
        <begin position="19"/>
        <end position="43"/>
    </location>
</feature>
<reference evidence="2 3" key="1">
    <citation type="submission" date="2014-04" db="EMBL/GenBank/DDBJ databases">
        <authorList>
            <consortium name="DOE Joint Genome Institute"/>
            <person name="Kuo A."/>
            <person name="Kohler A."/>
            <person name="Costa M.D."/>
            <person name="Nagy L.G."/>
            <person name="Floudas D."/>
            <person name="Copeland A."/>
            <person name="Barry K.W."/>
            <person name="Cichocki N."/>
            <person name="Veneault-Fourrey C."/>
            <person name="LaButti K."/>
            <person name="Lindquist E.A."/>
            <person name="Lipzen A."/>
            <person name="Lundell T."/>
            <person name="Morin E."/>
            <person name="Murat C."/>
            <person name="Sun H."/>
            <person name="Tunlid A."/>
            <person name="Henrissat B."/>
            <person name="Grigoriev I.V."/>
            <person name="Hibbett D.S."/>
            <person name="Martin F."/>
            <person name="Nordberg H.P."/>
            <person name="Cantor M.N."/>
            <person name="Hua S.X."/>
        </authorList>
    </citation>
    <scope>NUCLEOTIDE SEQUENCE [LARGE SCALE GENOMIC DNA]</scope>
    <source>
        <strain evidence="2 3">Marx 270</strain>
    </source>
</reference>
<dbReference type="Proteomes" id="UP000054217">
    <property type="component" value="Unassembled WGS sequence"/>
</dbReference>
<evidence type="ECO:0000256" key="1">
    <source>
        <dbReference type="SAM" id="MobiDB-lite"/>
    </source>
</evidence>
<dbReference type="HOGENOM" id="CLU_1890771_0_0_1"/>
<dbReference type="EMBL" id="KN831959">
    <property type="protein sequence ID" value="KIO07779.1"/>
    <property type="molecule type" value="Genomic_DNA"/>
</dbReference>
<feature type="non-terminal residue" evidence="2">
    <location>
        <position position="135"/>
    </location>
</feature>
<gene>
    <name evidence="2" type="ORF">M404DRAFT_940631</name>
</gene>
<proteinExistence type="predicted"/>